<accession>A0AAX2S2E2</accession>
<dbReference type="EMBL" id="SNRV01000020">
    <property type="protein sequence ID" value="TEW29067.1"/>
    <property type="molecule type" value="Genomic_DNA"/>
</dbReference>
<proteinExistence type="predicted"/>
<dbReference type="Proteomes" id="UP000297565">
    <property type="component" value="Unassembled WGS sequence"/>
</dbReference>
<comment type="caution">
    <text evidence="1">The sequence shown here is derived from an EMBL/GenBank/DDBJ whole genome shotgun (WGS) entry which is preliminary data.</text>
</comment>
<dbReference type="InterPro" id="IPR022538">
    <property type="entry name" value="DUF2570"/>
</dbReference>
<gene>
    <name evidence="1" type="ORF">E2R48_07610</name>
</gene>
<dbReference type="AlphaFoldDB" id="A0AAX2S2E2"/>
<dbReference type="RefSeq" id="WP_132994669.1">
    <property type="nucleotide sequence ID" value="NZ_CP042983.1"/>
</dbReference>
<organism evidence="1 2">
    <name type="scientific">Histophilus somni</name>
    <name type="common">Haemophilus somnus</name>
    <dbReference type="NCBI Taxonomy" id="731"/>
    <lineage>
        <taxon>Bacteria</taxon>
        <taxon>Pseudomonadati</taxon>
        <taxon>Pseudomonadota</taxon>
        <taxon>Gammaproteobacteria</taxon>
        <taxon>Pasteurellales</taxon>
        <taxon>Pasteurellaceae</taxon>
        <taxon>Histophilus</taxon>
    </lineage>
</organism>
<evidence type="ECO:0000313" key="1">
    <source>
        <dbReference type="EMBL" id="TEW29067.1"/>
    </source>
</evidence>
<sequence length="109" mass="12262">MFVWGKATLIALLGILGLGVAMWVQVQRIDSLKADNASQAQLIIRLTEQLKIEQQAVQIQQKIANQFKVKMEQSNEQLKNILQQETCAKVALPRDVINIINQLHNTTAN</sequence>
<reference evidence="1 2" key="1">
    <citation type="submission" date="2019-03" db="EMBL/GenBank/DDBJ databases">
        <title>Horizontal Gene Transfer Machinery in Histophilus somni.</title>
        <authorList>
            <person name="Mostafa Nazari M."/>
            <person name="Liljebjelke K."/>
        </authorList>
    </citation>
    <scope>NUCLEOTIDE SEQUENCE [LARGE SCALE GENOMIC DNA]</scope>
    <source>
        <strain evidence="1 2">UOC-EPH-KLM-04</strain>
    </source>
</reference>
<name>A0AAX2S2E2_HISSO</name>
<dbReference type="Pfam" id="PF10828">
    <property type="entry name" value="DUF2570"/>
    <property type="match status" value="1"/>
</dbReference>
<protein>
    <submittedName>
        <fullName evidence="1">DUF2570 domain-containing protein</fullName>
    </submittedName>
</protein>
<evidence type="ECO:0000313" key="2">
    <source>
        <dbReference type="Proteomes" id="UP000297565"/>
    </source>
</evidence>